<gene>
    <name evidence="7" type="ORF">GCM10025791_17900</name>
</gene>
<keyword evidence="3 5" id="KW-1133">Transmembrane helix</keyword>
<evidence type="ECO:0000313" key="8">
    <source>
        <dbReference type="Proteomes" id="UP001409585"/>
    </source>
</evidence>
<proteinExistence type="predicted"/>
<evidence type="ECO:0000256" key="2">
    <source>
        <dbReference type="ARBA" id="ARBA00022692"/>
    </source>
</evidence>
<keyword evidence="2 5" id="KW-0812">Transmembrane</keyword>
<dbReference type="Pfam" id="PF07690">
    <property type="entry name" value="MFS_1"/>
    <property type="match status" value="1"/>
</dbReference>
<dbReference type="PANTHER" id="PTHR23508">
    <property type="entry name" value="CARBOXYLIC ACID TRANSPORTER PROTEIN HOMOLOG"/>
    <property type="match status" value="1"/>
</dbReference>
<dbReference type="CDD" id="cd17365">
    <property type="entry name" value="MFS_PcaK_like"/>
    <property type="match status" value="1"/>
</dbReference>
<dbReference type="Proteomes" id="UP001409585">
    <property type="component" value="Unassembled WGS sequence"/>
</dbReference>
<feature type="transmembrane region" description="Helical" evidence="5">
    <location>
        <begin position="73"/>
        <end position="99"/>
    </location>
</feature>
<dbReference type="PANTHER" id="PTHR23508:SF10">
    <property type="entry name" value="CARBOXYLIC ACID TRANSPORTER PROTEIN HOMOLOG"/>
    <property type="match status" value="1"/>
</dbReference>
<dbReference type="GO" id="GO:0005886">
    <property type="term" value="C:plasma membrane"/>
    <property type="evidence" value="ECO:0007669"/>
    <property type="project" value="TreeGrafter"/>
</dbReference>
<dbReference type="GO" id="GO:0046943">
    <property type="term" value="F:carboxylic acid transmembrane transporter activity"/>
    <property type="evidence" value="ECO:0007669"/>
    <property type="project" value="TreeGrafter"/>
</dbReference>
<sequence>MASDTHSAPSAMNSGPSSLPFDQYVQKLRTLVDDNPMSKIQLLVVAICFVLNMLDGMDVVLMSYAAPVLAEDWAIPAAALGAVFSSALVGMTLGCLAIAPYADVIGRRRMILLAIFVIATGMLVSGVCQSIWQLAAARVYTGLGVGAILASMAAMTSEYANDKQRNLCVAIVQAGYPIGAVLTGFASAAIMPEHGWRPMFIWAGVITGAMFPIVYFLMPESLEFLAKKQPRNGLKNLNKTLVRMGAEQMDGLPEKPADMQKTSVKALFDGPRGFSTLMLWCGVFLGFFTLYFVISWIPKIAVDAGLPLEKGIFAGTAYNLGSFAGSIFLGWISARYGLQKMICLFFFIAAVMLMVFGSVSMNVFFILLCAFVIGITLNGGFNGFWPTAARLYPTEIRATGVGWAVGAGRAGAVAGPLVGGYLLQSGAGLSVTFAVFAVPLVLAGIAALNIRSSDFA</sequence>
<organism evidence="7 8">
    <name type="scientific">Halioxenophilus aromaticivorans</name>
    <dbReference type="NCBI Taxonomy" id="1306992"/>
    <lineage>
        <taxon>Bacteria</taxon>
        <taxon>Pseudomonadati</taxon>
        <taxon>Pseudomonadota</taxon>
        <taxon>Gammaproteobacteria</taxon>
        <taxon>Alteromonadales</taxon>
        <taxon>Alteromonadaceae</taxon>
        <taxon>Halioxenophilus</taxon>
    </lineage>
</organism>
<feature type="domain" description="Major facilitator superfamily (MFS) profile" evidence="6">
    <location>
        <begin position="44"/>
        <end position="455"/>
    </location>
</feature>
<dbReference type="PROSITE" id="PS00216">
    <property type="entry name" value="SUGAR_TRANSPORT_1"/>
    <property type="match status" value="1"/>
</dbReference>
<dbReference type="InterPro" id="IPR011701">
    <property type="entry name" value="MFS"/>
</dbReference>
<protein>
    <submittedName>
        <fullName evidence="7">MFS transporter</fullName>
    </submittedName>
</protein>
<dbReference type="InterPro" id="IPR005829">
    <property type="entry name" value="Sugar_transporter_CS"/>
</dbReference>
<dbReference type="InterPro" id="IPR020846">
    <property type="entry name" value="MFS_dom"/>
</dbReference>
<evidence type="ECO:0000256" key="4">
    <source>
        <dbReference type="ARBA" id="ARBA00023136"/>
    </source>
</evidence>
<accession>A0AAV3U173</accession>
<keyword evidence="8" id="KW-1185">Reference proteome</keyword>
<feature type="transmembrane region" description="Helical" evidence="5">
    <location>
        <begin position="199"/>
        <end position="218"/>
    </location>
</feature>
<evidence type="ECO:0000256" key="5">
    <source>
        <dbReference type="SAM" id="Phobius"/>
    </source>
</evidence>
<dbReference type="SUPFAM" id="SSF103473">
    <property type="entry name" value="MFS general substrate transporter"/>
    <property type="match status" value="1"/>
</dbReference>
<feature type="transmembrane region" description="Helical" evidence="5">
    <location>
        <begin position="138"/>
        <end position="155"/>
    </location>
</feature>
<keyword evidence="4 5" id="KW-0472">Membrane</keyword>
<reference evidence="8" key="1">
    <citation type="journal article" date="2019" name="Int. J. Syst. Evol. Microbiol.">
        <title>The Global Catalogue of Microorganisms (GCM) 10K type strain sequencing project: providing services to taxonomists for standard genome sequencing and annotation.</title>
        <authorList>
            <consortium name="The Broad Institute Genomics Platform"/>
            <consortium name="The Broad Institute Genome Sequencing Center for Infectious Disease"/>
            <person name="Wu L."/>
            <person name="Ma J."/>
        </authorList>
    </citation>
    <scope>NUCLEOTIDE SEQUENCE [LARGE SCALE GENOMIC DNA]</scope>
    <source>
        <strain evidence="8">JCM 19134</strain>
    </source>
</reference>
<evidence type="ECO:0000313" key="7">
    <source>
        <dbReference type="EMBL" id="GAA4940055.1"/>
    </source>
</evidence>
<evidence type="ECO:0000256" key="1">
    <source>
        <dbReference type="ARBA" id="ARBA00004141"/>
    </source>
</evidence>
<comment type="subcellular location">
    <subcellularLocation>
        <location evidence="1">Membrane</location>
        <topology evidence="1">Multi-pass membrane protein</topology>
    </subcellularLocation>
</comment>
<feature type="transmembrane region" description="Helical" evidence="5">
    <location>
        <begin position="111"/>
        <end position="132"/>
    </location>
</feature>
<dbReference type="InterPro" id="IPR036259">
    <property type="entry name" value="MFS_trans_sf"/>
</dbReference>
<dbReference type="Gene3D" id="1.20.1250.20">
    <property type="entry name" value="MFS general substrate transporter like domains"/>
    <property type="match status" value="1"/>
</dbReference>
<dbReference type="AlphaFoldDB" id="A0AAV3U173"/>
<feature type="transmembrane region" description="Helical" evidence="5">
    <location>
        <begin position="400"/>
        <end position="423"/>
    </location>
</feature>
<feature type="transmembrane region" description="Helical" evidence="5">
    <location>
        <begin position="341"/>
        <end position="359"/>
    </location>
</feature>
<feature type="transmembrane region" description="Helical" evidence="5">
    <location>
        <begin position="429"/>
        <end position="450"/>
    </location>
</feature>
<feature type="transmembrane region" description="Helical" evidence="5">
    <location>
        <begin position="167"/>
        <end position="187"/>
    </location>
</feature>
<feature type="transmembrane region" description="Helical" evidence="5">
    <location>
        <begin position="277"/>
        <end position="297"/>
    </location>
</feature>
<dbReference type="RefSeq" id="WP_345420406.1">
    <property type="nucleotide sequence ID" value="NZ_AP031496.1"/>
</dbReference>
<dbReference type="EMBL" id="BAABLX010000011">
    <property type="protein sequence ID" value="GAA4940055.1"/>
    <property type="molecule type" value="Genomic_DNA"/>
</dbReference>
<feature type="transmembrane region" description="Helical" evidence="5">
    <location>
        <begin position="365"/>
        <end position="388"/>
    </location>
</feature>
<dbReference type="PROSITE" id="PS50850">
    <property type="entry name" value="MFS"/>
    <property type="match status" value="1"/>
</dbReference>
<evidence type="ECO:0000256" key="3">
    <source>
        <dbReference type="ARBA" id="ARBA00022989"/>
    </source>
</evidence>
<comment type="caution">
    <text evidence="7">The sequence shown here is derived from an EMBL/GenBank/DDBJ whole genome shotgun (WGS) entry which is preliminary data.</text>
</comment>
<feature type="transmembrane region" description="Helical" evidence="5">
    <location>
        <begin position="317"/>
        <end position="334"/>
    </location>
</feature>
<name>A0AAV3U173_9ALTE</name>
<feature type="transmembrane region" description="Helical" evidence="5">
    <location>
        <begin position="42"/>
        <end position="67"/>
    </location>
</feature>
<evidence type="ECO:0000259" key="6">
    <source>
        <dbReference type="PROSITE" id="PS50850"/>
    </source>
</evidence>